<dbReference type="EMBL" id="ML208395">
    <property type="protein sequence ID" value="TFK66748.1"/>
    <property type="molecule type" value="Genomic_DNA"/>
</dbReference>
<evidence type="ECO:0000313" key="1">
    <source>
        <dbReference type="EMBL" id="TFK66748.1"/>
    </source>
</evidence>
<organism evidence="1 2">
    <name type="scientific">Pluteus cervinus</name>
    <dbReference type="NCBI Taxonomy" id="181527"/>
    <lineage>
        <taxon>Eukaryota</taxon>
        <taxon>Fungi</taxon>
        <taxon>Dikarya</taxon>
        <taxon>Basidiomycota</taxon>
        <taxon>Agaricomycotina</taxon>
        <taxon>Agaricomycetes</taxon>
        <taxon>Agaricomycetidae</taxon>
        <taxon>Agaricales</taxon>
        <taxon>Pluteineae</taxon>
        <taxon>Pluteaceae</taxon>
        <taxon>Pluteus</taxon>
    </lineage>
</organism>
<proteinExistence type="predicted"/>
<protein>
    <submittedName>
        <fullName evidence="1">Uncharacterized protein</fullName>
    </submittedName>
</protein>
<dbReference type="Proteomes" id="UP000308600">
    <property type="component" value="Unassembled WGS sequence"/>
</dbReference>
<keyword evidence="2" id="KW-1185">Reference proteome</keyword>
<gene>
    <name evidence="1" type="ORF">BDN72DRAFT_131344</name>
</gene>
<reference evidence="1 2" key="1">
    <citation type="journal article" date="2019" name="Nat. Ecol. Evol.">
        <title>Megaphylogeny resolves global patterns of mushroom evolution.</title>
        <authorList>
            <person name="Varga T."/>
            <person name="Krizsan K."/>
            <person name="Foldi C."/>
            <person name="Dima B."/>
            <person name="Sanchez-Garcia M."/>
            <person name="Sanchez-Ramirez S."/>
            <person name="Szollosi G.J."/>
            <person name="Szarkandi J.G."/>
            <person name="Papp V."/>
            <person name="Albert L."/>
            <person name="Andreopoulos W."/>
            <person name="Angelini C."/>
            <person name="Antonin V."/>
            <person name="Barry K.W."/>
            <person name="Bougher N.L."/>
            <person name="Buchanan P."/>
            <person name="Buyck B."/>
            <person name="Bense V."/>
            <person name="Catcheside P."/>
            <person name="Chovatia M."/>
            <person name="Cooper J."/>
            <person name="Damon W."/>
            <person name="Desjardin D."/>
            <person name="Finy P."/>
            <person name="Geml J."/>
            <person name="Haridas S."/>
            <person name="Hughes K."/>
            <person name="Justo A."/>
            <person name="Karasinski D."/>
            <person name="Kautmanova I."/>
            <person name="Kiss B."/>
            <person name="Kocsube S."/>
            <person name="Kotiranta H."/>
            <person name="LaButti K.M."/>
            <person name="Lechner B.E."/>
            <person name="Liimatainen K."/>
            <person name="Lipzen A."/>
            <person name="Lukacs Z."/>
            <person name="Mihaltcheva S."/>
            <person name="Morgado L.N."/>
            <person name="Niskanen T."/>
            <person name="Noordeloos M.E."/>
            <person name="Ohm R.A."/>
            <person name="Ortiz-Santana B."/>
            <person name="Ovrebo C."/>
            <person name="Racz N."/>
            <person name="Riley R."/>
            <person name="Savchenko A."/>
            <person name="Shiryaev A."/>
            <person name="Soop K."/>
            <person name="Spirin V."/>
            <person name="Szebenyi C."/>
            <person name="Tomsovsky M."/>
            <person name="Tulloss R.E."/>
            <person name="Uehling J."/>
            <person name="Grigoriev I.V."/>
            <person name="Vagvolgyi C."/>
            <person name="Papp T."/>
            <person name="Martin F.M."/>
            <person name="Miettinen O."/>
            <person name="Hibbett D.S."/>
            <person name="Nagy L.G."/>
        </authorList>
    </citation>
    <scope>NUCLEOTIDE SEQUENCE [LARGE SCALE GENOMIC DNA]</scope>
    <source>
        <strain evidence="1 2">NL-1719</strain>
    </source>
</reference>
<accession>A0ACD3AM16</accession>
<sequence length="195" mass="21980">MRCPSILRNREYGKACLAAVFTTICPIDSSVILCVFRSSRTTGFRTPLLSRLSDLHGLKLSSSSPSTDHFLCFFLLRIRSIVLYGNLPLPSCLPLTRQRVVAIRLDINITGRHFDGLWGLSVELNLGALHPPSYPSKFEAFEARLQLHTLIPQFYKHPFHLHPYHLRSSSPGQALLQAEERCTASSMSMDERQQG</sequence>
<name>A0ACD3AM16_9AGAR</name>
<evidence type="ECO:0000313" key="2">
    <source>
        <dbReference type="Proteomes" id="UP000308600"/>
    </source>
</evidence>